<evidence type="ECO:0000256" key="1">
    <source>
        <dbReference type="ARBA" id="ARBA00007150"/>
    </source>
</evidence>
<evidence type="ECO:0000256" key="7">
    <source>
        <dbReference type="HAMAP-Rule" id="MF_01147"/>
    </source>
</evidence>
<keyword evidence="5 7" id="KW-1133">Transmembrane helix</keyword>
<dbReference type="PROSITE" id="PS01311">
    <property type="entry name" value="LGT"/>
    <property type="match status" value="1"/>
</dbReference>
<accession>C6BZ34</accession>
<proteinExistence type="inferred from homology"/>
<dbReference type="STRING" id="526222.Desal_0792"/>
<dbReference type="Proteomes" id="UP000002601">
    <property type="component" value="Chromosome"/>
</dbReference>
<keyword evidence="3 7" id="KW-0808">Transferase</keyword>
<comment type="function">
    <text evidence="7">Catalyzes the transfer of the diacylglyceryl group from phosphatidylglycerol to the sulfhydryl group of the N-terminal cysteine of a prolipoprotein, the first step in the formation of mature lipoproteins.</text>
</comment>
<dbReference type="GO" id="GO:0042158">
    <property type="term" value="P:lipoprotein biosynthetic process"/>
    <property type="evidence" value="ECO:0007669"/>
    <property type="project" value="UniProtKB-UniRule"/>
</dbReference>
<evidence type="ECO:0000256" key="3">
    <source>
        <dbReference type="ARBA" id="ARBA00022679"/>
    </source>
</evidence>
<dbReference type="GO" id="GO:0008961">
    <property type="term" value="F:phosphatidylglycerol-prolipoprotein diacylglyceryl transferase activity"/>
    <property type="evidence" value="ECO:0007669"/>
    <property type="project" value="UniProtKB-UniRule"/>
</dbReference>
<evidence type="ECO:0000313" key="8">
    <source>
        <dbReference type="EMBL" id="ACS78858.1"/>
    </source>
</evidence>
<dbReference type="KEGG" id="dsa:Desal_0792"/>
<keyword evidence="8" id="KW-0449">Lipoprotein</keyword>
<dbReference type="HOGENOM" id="CLU_013386_1_0_7"/>
<reference evidence="8 9" key="1">
    <citation type="submission" date="2009-06" db="EMBL/GenBank/DDBJ databases">
        <title>Complete sequence of Desulfovibrio salexigens DSM 2638.</title>
        <authorList>
            <consortium name="US DOE Joint Genome Institute"/>
            <person name="Lucas S."/>
            <person name="Copeland A."/>
            <person name="Lapidus A."/>
            <person name="Glavina del Rio T."/>
            <person name="Tice H."/>
            <person name="Bruce D."/>
            <person name="Goodwin L."/>
            <person name="Pitluck S."/>
            <person name="Munk A.C."/>
            <person name="Brettin T."/>
            <person name="Detter J.C."/>
            <person name="Han C."/>
            <person name="Tapia R."/>
            <person name="Larimer F."/>
            <person name="Land M."/>
            <person name="Hauser L."/>
            <person name="Kyrpides N."/>
            <person name="Anderson I."/>
            <person name="Wall J.D."/>
            <person name="Arkin A.P."/>
            <person name="Dehal P."/>
            <person name="Chivian D."/>
            <person name="Giles B."/>
            <person name="Hazen T.C."/>
        </authorList>
    </citation>
    <scope>NUCLEOTIDE SEQUENCE [LARGE SCALE GENOMIC DNA]</scope>
    <source>
        <strain evidence="9">ATCC 14822 / DSM 2638 / NCIMB 8403 / VKM B-1763</strain>
    </source>
</reference>
<keyword evidence="4 7" id="KW-0812">Transmembrane</keyword>
<dbReference type="NCBIfam" id="TIGR00544">
    <property type="entry name" value="lgt"/>
    <property type="match status" value="1"/>
</dbReference>
<feature type="transmembrane region" description="Helical" evidence="7">
    <location>
        <begin position="230"/>
        <end position="256"/>
    </location>
</feature>
<evidence type="ECO:0000256" key="2">
    <source>
        <dbReference type="ARBA" id="ARBA00022475"/>
    </source>
</evidence>
<sequence length="270" mass="29959">MIVLPEFDTVAFRLGPLKANWYGLMYMIGFAIAWTLGRYRASKKTNNWTAQQVDDLITWLVVGLVVGARLGYCLIYEPEYFVANPMDILAVWKGGMSFHGGAAGVAIVAWRFAKSTNRTTLDVGDFLVPLAPLGLLCGRLGNFINGELWGRVTDMPWGMVFPSQRAGNLPRHPSQLYEGALEGLLLFLILWIWSAKPRQRGTTTGIFLMGYGFFRAFVEFFRQPDPQLGFVAFGWLTMGQLLCVPMILAGLALFVWGLKKGPIPPAADTA</sequence>
<dbReference type="EMBL" id="CP001649">
    <property type="protein sequence ID" value="ACS78858.1"/>
    <property type="molecule type" value="Genomic_DNA"/>
</dbReference>
<comment type="pathway">
    <text evidence="7">Protein modification; lipoprotein biosynthesis (diacylglyceryl transfer).</text>
</comment>
<evidence type="ECO:0000313" key="9">
    <source>
        <dbReference type="Proteomes" id="UP000002601"/>
    </source>
</evidence>
<comment type="catalytic activity">
    <reaction evidence="7">
        <text>L-cysteinyl-[prolipoprotein] + a 1,2-diacyl-sn-glycero-3-phospho-(1'-sn-glycerol) = an S-1,2-diacyl-sn-glyceryl-L-cysteinyl-[prolipoprotein] + sn-glycerol 1-phosphate + H(+)</text>
        <dbReference type="Rhea" id="RHEA:56712"/>
        <dbReference type="Rhea" id="RHEA-COMP:14679"/>
        <dbReference type="Rhea" id="RHEA-COMP:14680"/>
        <dbReference type="ChEBI" id="CHEBI:15378"/>
        <dbReference type="ChEBI" id="CHEBI:29950"/>
        <dbReference type="ChEBI" id="CHEBI:57685"/>
        <dbReference type="ChEBI" id="CHEBI:64716"/>
        <dbReference type="ChEBI" id="CHEBI:140658"/>
        <dbReference type="EC" id="2.5.1.145"/>
    </reaction>
</comment>
<feature type="transmembrane region" description="Helical" evidence="7">
    <location>
        <begin position="20"/>
        <end position="36"/>
    </location>
</feature>
<comment type="similarity">
    <text evidence="1 7">Belongs to the Lgt family.</text>
</comment>
<dbReference type="OrthoDB" id="871140at2"/>
<organism evidence="8 9">
    <name type="scientific">Maridesulfovibrio salexigens (strain ATCC 14822 / DSM 2638 / NCIMB 8403 / VKM B-1763)</name>
    <name type="common">Desulfovibrio salexigens</name>
    <dbReference type="NCBI Taxonomy" id="526222"/>
    <lineage>
        <taxon>Bacteria</taxon>
        <taxon>Pseudomonadati</taxon>
        <taxon>Thermodesulfobacteriota</taxon>
        <taxon>Desulfovibrionia</taxon>
        <taxon>Desulfovibrionales</taxon>
        <taxon>Desulfovibrionaceae</taxon>
        <taxon>Maridesulfovibrio</taxon>
    </lineage>
</organism>
<evidence type="ECO:0000256" key="4">
    <source>
        <dbReference type="ARBA" id="ARBA00022692"/>
    </source>
</evidence>
<keyword evidence="7" id="KW-0997">Cell inner membrane</keyword>
<dbReference type="InterPro" id="IPR001640">
    <property type="entry name" value="Lgt"/>
</dbReference>
<gene>
    <name evidence="7" type="primary">lgt</name>
    <name evidence="8" type="ordered locus">Desal_0792</name>
</gene>
<dbReference type="Pfam" id="PF01790">
    <property type="entry name" value="LGT"/>
    <property type="match status" value="1"/>
</dbReference>
<keyword evidence="6 7" id="KW-0472">Membrane</keyword>
<dbReference type="UniPathway" id="UPA00664"/>
<feature type="transmembrane region" description="Helical" evidence="7">
    <location>
        <begin position="96"/>
        <end position="113"/>
    </location>
</feature>
<dbReference type="eggNOG" id="COG0682">
    <property type="taxonomic scope" value="Bacteria"/>
</dbReference>
<dbReference type="PANTHER" id="PTHR30589">
    <property type="entry name" value="PROLIPOPROTEIN DIACYLGLYCERYL TRANSFERASE"/>
    <property type="match status" value="1"/>
</dbReference>
<dbReference type="AlphaFoldDB" id="C6BZ34"/>
<comment type="subcellular location">
    <subcellularLocation>
        <location evidence="7">Cell inner membrane</location>
        <topology evidence="7">Multi-pass membrane protein</topology>
    </subcellularLocation>
</comment>
<dbReference type="GO" id="GO:0005886">
    <property type="term" value="C:plasma membrane"/>
    <property type="evidence" value="ECO:0007669"/>
    <property type="project" value="UniProtKB-SubCell"/>
</dbReference>
<dbReference type="EC" id="2.5.1.145" evidence="7"/>
<evidence type="ECO:0000256" key="6">
    <source>
        <dbReference type="ARBA" id="ARBA00023136"/>
    </source>
</evidence>
<feature type="binding site" evidence="7">
    <location>
        <position position="139"/>
    </location>
    <ligand>
        <name>a 1,2-diacyl-sn-glycero-3-phospho-(1'-sn-glycerol)</name>
        <dbReference type="ChEBI" id="CHEBI:64716"/>
    </ligand>
</feature>
<keyword evidence="9" id="KW-1185">Reference proteome</keyword>
<keyword evidence="2 7" id="KW-1003">Cell membrane</keyword>
<dbReference type="PANTHER" id="PTHR30589:SF0">
    <property type="entry name" value="PHOSPHATIDYLGLYCEROL--PROLIPOPROTEIN DIACYLGLYCERYL TRANSFERASE"/>
    <property type="match status" value="1"/>
</dbReference>
<name>C6BZ34_MARSD</name>
<evidence type="ECO:0000256" key="5">
    <source>
        <dbReference type="ARBA" id="ARBA00022989"/>
    </source>
</evidence>
<feature type="transmembrane region" description="Helical" evidence="7">
    <location>
        <begin position="56"/>
        <end position="76"/>
    </location>
</feature>
<dbReference type="HAMAP" id="MF_01147">
    <property type="entry name" value="Lgt"/>
    <property type="match status" value="1"/>
</dbReference>
<feature type="transmembrane region" description="Helical" evidence="7">
    <location>
        <begin position="201"/>
        <end position="218"/>
    </location>
</feature>
<dbReference type="RefSeq" id="WP_015850677.1">
    <property type="nucleotide sequence ID" value="NC_012881.1"/>
</dbReference>
<protein>
    <recommendedName>
        <fullName evidence="7">Phosphatidylglycerol--prolipoprotein diacylglyceryl transferase</fullName>
        <ecNumber evidence="7">2.5.1.145</ecNumber>
    </recommendedName>
</protein>